<gene>
    <name evidence="2" type="ORF">DARMORV10_C04P04570.1</name>
</gene>
<organism evidence="2">
    <name type="scientific">Brassica napus</name>
    <name type="common">Rape</name>
    <dbReference type="NCBI Taxonomy" id="3708"/>
    <lineage>
        <taxon>Eukaryota</taxon>
        <taxon>Viridiplantae</taxon>
        <taxon>Streptophyta</taxon>
        <taxon>Embryophyta</taxon>
        <taxon>Tracheophyta</taxon>
        <taxon>Spermatophyta</taxon>
        <taxon>Magnoliopsida</taxon>
        <taxon>eudicotyledons</taxon>
        <taxon>Gunneridae</taxon>
        <taxon>Pentapetalae</taxon>
        <taxon>rosids</taxon>
        <taxon>malvids</taxon>
        <taxon>Brassicales</taxon>
        <taxon>Brassicaceae</taxon>
        <taxon>Brassiceae</taxon>
        <taxon>Brassica</taxon>
    </lineage>
</organism>
<feature type="region of interest" description="Disordered" evidence="1">
    <location>
        <begin position="30"/>
        <end position="154"/>
    </location>
</feature>
<name>A0A816J8N4_BRANA</name>
<dbReference type="EMBL" id="HG994368">
    <property type="protein sequence ID" value="CAF1803718.1"/>
    <property type="molecule type" value="Genomic_DNA"/>
</dbReference>
<feature type="compositionally biased region" description="Polar residues" evidence="1">
    <location>
        <begin position="46"/>
        <end position="71"/>
    </location>
</feature>
<protein>
    <submittedName>
        <fullName evidence="2">(rape) hypothetical protein</fullName>
    </submittedName>
</protein>
<feature type="compositionally biased region" description="Basic residues" evidence="1">
    <location>
        <begin position="96"/>
        <end position="106"/>
    </location>
</feature>
<evidence type="ECO:0000313" key="2">
    <source>
        <dbReference type="EMBL" id="CAF1803718.1"/>
    </source>
</evidence>
<sequence length="154" mass="17886">MAYDNLTVAAENVTNLPIRKSQEIEQVNKHTKTVAPLGTGNERQNHLSTRSQKLPENQQRNLKPIESTNLTRMVKPRTPTHRETHEAPAGTEKTNRRVCNKNRGRTRQRERSSSSNSKRRKLPDLKRATPDLNFKQKLIHYDTTAEKRRGQRRD</sequence>
<dbReference type="Proteomes" id="UP001295469">
    <property type="component" value="Chromosome C04"/>
</dbReference>
<accession>A0A816J8N4</accession>
<proteinExistence type="predicted"/>
<dbReference type="AlphaFoldDB" id="A0A816J8N4"/>
<reference evidence="2" key="1">
    <citation type="submission" date="2021-01" db="EMBL/GenBank/DDBJ databases">
        <authorList>
            <consortium name="Genoscope - CEA"/>
            <person name="William W."/>
        </authorList>
    </citation>
    <scope>NUCLEOTIDE SEQUENCE</scope>
</reference>
<evidence type="ECO:0000256" key="1">
    <source>
        <dbReference type="SAM" id="MobiDB-lite"/>
    </source>
</evidence>
<feature type="compositionally biased region" description="Basic and acidic residues" evidence="1">
    <location>
        <begin position="139"/>
        <end position="154"/>
    </location>
</feature>